<comment type="caution">
    <text evidence="2">The sequence shown here is derived from an EMBL/GenBank/DDBJ whole genome shotgun (WGS) entry which is preliminary data.</text>
</comment>
<dbReference type="PANTHER" id="PTHR23419">
    <property type="entry name" value="DIVALENT CATION TOLERANCE CUTA-RELATED"/>
    <property type="match status" value="1"/>
</dbReference>
<dbReference type="InterPro" id="IPR011322">
    <property type="entry name" value="N-reg_PII-like_a/b"/>
</dbReference>
<dbReference type="PANTHER" id="PTHR23419:SF8">
    <property type="entry name" value="FI09726P"/>
    <property type="match status" value="1"/>
</dbReference>
<sequence length="104" mass="11333">MVVCNAPDEETAERIATTLVAEQLAACVNILGPCRSVYRWQGAVERAEEIPLLIKTRVDAYPQLEARLAALHPYEVPEIVALPVAQGLPSYLTWVSNSVVSSAE</sequence>
<dbReference type="Pfam" id="PF03091">
    <property type="entry name" value="CutA1"/>
    <property type="match status" value="1"/>
</dbReference>
<organism evidence="2 3">
    <name type="scientific">Chromobacterium piscinae</name>
    <dbReference type="NCBI Taxonomy" id="686831"/>
    <lineage>
        <taxon>Bacteria</taxon>
        <taxon>Pseudomonadati</taxon>
        <taxon>Pseudomonadota</taxon>
        <taxon>Betaproteobacteria</taxon>
        <taxon>Neisseriales</taxon>
        <taxon>Chromobacteriaceae</taxon>
        <taxon>Chromobacterium</taxon>
    </lineage>
</organism>
<evidence type="ECO:0000313" key="2">
    <source>
        <dbReference type="EMBL" id="MEO3955347.1"/>
    </source>
</evidence>
<comment type="similarity">
    <text evidence="1">Belongs to the CutA family.</text>
</comment>
<dbReference type="Proteomes" id="UP001438292">
    <property type="component" value="Unassembled WGS sequence"/>
</dbReference>
<gene>
    <name evidence="2" type="primary">cutA</name>
    <name evidence="2" type="ORF">ABH309_12810</name>
</gene>
<dbReference type="RefSeq" id="WP_347787769.1">
    <property type="nucleotide sequence ID" value="NZ_JBDQQU010000011.1"/>
</dbReference>
<keyword evidence="3" id="KW-1185">Reference proteome</keyword>
<dbReference type="SUPFAM" id="SSF54913">
    <property type="entry name" value="GlnB-like"/>
    <property type="match status" value="1"/>
</dbReference>
<accession>A0ABV0H6D0</accession>
<protein>
    <submittedName>
        <fullName evidence="2">Divalent-cation tolerance protein CutA</fullName>
    </submittedName>
</protein>
<dbReference type="InterPro" id="IPR004323">
    <property type="entry name" value="Ion_tolerance_CutA"/>
</dbReference>
<reference evidence="2 3" key="1">
    <citation type="submission" date="2024-05" db="EMBL/GenBank/DDBJ databases">
        <authorList>
            <person name="De Oliveira J.P."/>
            <person name="Noriler S.A."/>
            <person name="De Oliveira A.G."/>
            <person name="Sipoli D.S."/>
        </authorList>
    </citation>
    <scope>NUCLEOTIDE SEQUENCE [LARGE SCALE GENOMIC DNA]</scope>
    <source>
        <strain evidence="2 3">LABIM186</strain>
    </source>
</reference>
<name>A0ABV0H6D0_9NEIS</name>
<evidence type="ECO:0000256" key="1">
    <source>
        <dbReference type="ARBA" id="ARBA00010169"/>
    </source>
</evidence>
<dbReference type="InterPro" id="IPR015867">
    <property type="entry name" value="N-reg_PII/ATP_PRibTrfase_C"/>
</dbReference>
<dbReference type="EMBL" id="JBDQQU010000011">
    <property type="protein sequence ID" value="MEO3955347.1"/>
    <property type="molecule type" value="Genomic_DNA"/>
</dbReference>
<evidence type="ECO:0000313" key="3">
    <source>
        <dbReference type="Proteomes" id="UP001438292"/>
    </source>
</evidence>
<proteinExistence type="inferred from homology"/>
<dbReference type="Gene3D" id="3.30.70.120">
    <property type="match status" value="1"/>
</dbReference>